<evidence type="ECO:0000313" key="2">
    <source>
        <dbReference type="Proteomes" id="UP000604475"/>
    </source>
</evidence>
<organism evidence="1 2">
    <name type="scientific">Frankia nepalensis</name>
    <dbReference type="NCBI Taxonomy" id="1836974"/>
    <lineage>
        <taxon>Bacteria</taxon>
        <taxon>Bacillati</taxon>
        <taxon>Actinomycetota</taxon>
        <taxon>Actinomycetes</taxon>
        <taxon>Frankiales</taxon>
        <taxon>Frankiaceae</taxon>
        <taxon>Frankia</taxon>
    </lineage>
</organism>
<dbReference type="AlphaFoldDB" id="A0A937R8C5"/>
<comment type="caution">
    <text evidence="1">The sequence shown here is derived from an EMBL/GenBank/DDBJ whole genome shotgun (WGS) entry which is preliminary data.</text>
</comment>
<gene>
    <name evidence="1" type="ORF">I7412_00905</name>
</gene>
<evidence type="ECO:0000313" key="1">
    <source>
        <dbReference type="EMBL" id="MBL7625760.1"/>
    </source>
</evidence>
<proteinExistence type="predicted"/>
<protein>
    <submittedName>
        <fullName evidence="1">Uncharacterized protein</fullName>
    </submittedName>
</protein>
<accession>A0A937R8C5</accession>
<reference evidence="1" key="1">
    <citation type="submission" date="2020-12" db="EMBL/GenBank/DDBJ databases">
        <title>Genomic characterization of non-nitrogen-fixing Frankia strains.</title>
        <authorList>
            <person name="Carlos-Shanley C."/>
            <person name="Guerra T."/>
            <person name="Hahn D."/>
        </authorList>
    </citation>
    <scope>NUCLEOTIDE SEQUENCE</scope>
    <source>
        <strain evidence="1">CN6</strain>
    </source>
</reference>
<dbReference type="Proteomes" id="UP000604475">
    <property type="component" value="Unassembled WGS sequence"/>
</dbReference>
<sequence>MIDRCRQDEAAVAWADPLGGGQLEQAHRAACVQLLGADTDLRAEPDRSPSVDRVKAFTITAALSQVATNRWL</sequence>
<name>A0A937R8C5_9ACTN</name>
<keyword evidence="2" id="KW-1185">Reference proteome</keyword>
<dbReference type="EMBL" id="JAEACQ010000045">
    <property type="protein sequence ID" value="MBL7625760.1"/>
    <property type="molecule type" value="Genomic_DNA"/>
</dbReference>